<evidence type="ECO:0000313" key="3">
    <source>
        <dbReference type="Proteomes" id="UP000011682"/>
    </source>
</evidence>
<dbReference type="Gene3D" id="3.40.50.300">
    <property type="entry name" value="P-loop containing nucleotide triphosphate hydrolases"/>
    <property type="match status" value="1"/>
</dbReference>
<dbReference type="CDD" id="cd00009">
    <property type="entry name" value="AAA"/>
    <property type="match status" value="1"/>
</dbReference>
<gene>
    <name evidence="2" type="ORF">D187_000498</name>
</gene>
<organism evidence="2 3">
    <name type="scientific">Cystobacter fuscus (strain ATCC 25194 / DSM 2262 / NBRC 100088 / M29)</name>
    <dbReference type="NCBI Taxonomy" id="1242864"/>
    <lineage>
        <taxon>Bacteria</taxon>
        <taxon>Pseudomonadati</taxon>
        <taxon>Myxococcota</taxon>
        <taxon>Myxococcia</taxon>
        <taxon>Myxococcales</taxon>
        <taxon>Cystobacterineae</taxon>
        <taxon>Archangiaceae</taxon>
        <taxon>Cystobacter</taxon>
    </lineage>
</organism>
<evidence type="ECO:0000313" key="2">
    <source>
        <dbReference type="EMBL" id="EPX65073.1"/>
    </source>
</evidence>
<sequence>MGSPRPSAALLGPSASSLAFHQPPIFLMLSDRGGRWRGPQGSCDGPVPGSATWSASLALPTRTPVSCACLLSGGWQTGLVRRCDAVARPGPAAVSSPSSSPPSLLLLAGGSPLSVPPHPWLDGTRNHPILTSKDPIVMASLPPVRPLLNDPAREAVDTMRAYKYQVLASLLAWLNLGEGEVLYLEGAEDFDKIKPDGSTVVTQVKDTAASGSLTLRTSGAVEAISNYWAHRERNHGRRIHFDYLTTSVIGREQGAPFGKDIGGIELWRRAQENSEPFQRGADARRIADFLLKEEKVSSGVLSFLKTAKDDEILTELVEPIRWLSGADETAALLKQIDDRLVEFGSNRVYARDAEKALAPLYFHVWKVVSRSDERKLDRPSLFREFDAVATTTIPQSLHLALLDRVMGPGEFLPNLGDSAIFDSRESALSGRSIVSSRPLDVEAVERAFGSKSRLMLGWPQETDGHWLERPELERLRALAMQTDPTVTVLIGGPGEGKSALLARVGNQLAAKNVLLLALKADHLPRTISTLDDLDSWVGAPVPVAEALRRLAAERRVILLIDQLDALAELMDQHSARLSALLRLVDTVRGVKNLQVLLSCREFEFRNDIRLNSIKTDTVTLSRPLWEQVLPLLTARGLDPTGWSDEVRDILRTPQNLAVFLTHLATGRQSGTIAFTTYQGMLDRVVAERLERRYGARTTEAAEHIATTMAQEEELWLSRGRFERLYKEELCHLEAAEFLVFSEDGLSLSFRHQTLFDFMRVRAFLRDGVSIAEHVIKEKQESLFVRPILWSALHHIRGVDRSLYRCEFRRLWMHEELRAHLRYLLISFLGQLNEPDDEEARWLLPTLTNLDLRPRALHAMAGSHGWFSRLRGRISSLMTAPPAEAWYTAPILSKALAFGRDVVLELVERHWLSSAEYLAHALHLLDEIQVWDKRSLDLAIRIAGYPNVAAFRIRRLAEGIAKSKPELAPSVIVRHLEAQTAQIDAAPRNLPKPPPEDASEDAHLSYRIEHENAVNGQLRKLLEGSEDWYRLDEQVVQAPQAFLVRAWPWLIDILKRLGRAPREFLHMYREHQGLSFAAESNSHGHEPLPNAFEAAMRAFAEVDADAFLAFVEANKKSDLMVVHHLLAIGLELLAPGRPEVVLCYLMEDPRRFAIGDYDNFHRDSQSLIAAIVPALGRVEALRLEQAITKWPLYREIPANEDAKIRFNRRKKIREHRLLLLRAFPAEQLSTKGRRHLQEEERAMPYAQDEYTGVGLVSIGSPMSAEQMQKATDDEIVALFDRLTDSTKWDHPKRSWKNYVGGSIPASREFGAFAKLQPSRALRIIERFRPGLQERPVGATLTELGSNDVVPAEDLIGQIHALEKRGFSSTEFREDAALCLRAIARRAKGLDDTTCALLEGWLSDWTLKEPNPNEEETDSAREHQNQPGNNKKAESFLWGHGDLEKLPGGNYPFLDALMHGYLFRNNGGSNSWLAQLERHFARREDPEVWIAIARYLHYITHADHDRTIRFYTALFNRFPEILMSRAGIHLIGRVHGLLPPEVYSQILTHWVTGNWAQGPQAAGEVAALRFCLKPNETKAKEQVERFIDGADFPPKISEGLRLGVAYTLVATWNEPTLRAQTTPLMIRLVSINDKALAPVLHRIFAKADPLPPDEHTREYLMSLLGCPAILVAGSAMLVINKLNNLLREGWEPELIHAVASALIVQAGQELGDARTIHAGGNGNLVELALTLHRLPETRSRGLELFELLMTAAEYEANKRLETLDRRPFH</sequence>
<protein>
    <submittedName>
        <fullName evidence="2">Uncharacterized protein</fullName>
    </submittedName>
</protein>
<dbReference type="EMBL" id="ANAH02000001">
    <property type="protein sequence ID" value="EPX65073.1"/>
    <property type="molecule type" value="Genomic_DNA"/>
</dbReference>
<accession>S9R7Q4</accession>
<reference evidence="2" key="1">
    <citation type="submission" date="2013-05" db="EMBL/GenBank/DDBJ databases">
        <title>Genome assembly of Cystobacter fuscus DSM 2262.</title>
        <authorList>
            <person name="Sharma G."/>
            <person name="Khatri I."/>
            <person name="Kaur C."/>
            <person name="Mayilraj S."/>
            <person name="Subramanian S."/>
        </authorList>
    </citation>
    <scope>NUCLEOTIDE SEQUENCE [LARGE SCALE GENOMIC DNA]</scope>
    <source>
        <strain evidence="2">DSM 2262</strain>
    </source>
</reference>
<proteinExistence type="predicted"/>
<dbReference type="InterPro" id="IPR027417">
    <property type="entry name" value="P-loop_NTPase"/>
</dbReference>
<comment type="caution">
    <text evidence="2">The sequence shown here is derived from an EMBL/GenBank/DDBJ whole genome shotgun (WGS) entry which is preliminary data.</text>
</comment>
<dbReference type="eggNOG" id="COG5635">
    <property type="taxonomic scope" value="Bacteria"/>
</dbReference>
<name>S9R7Q4_CYSF2</name>
<feature type="region of interest" description="Disordered" evidence="1">
    <location>
        <begin position="1406"/>
        <end position="1431"/>
    </location>
</feature>
<dbReference type="Proteomes" id="UP000011682">
    <property type="component" value="Unassembled WGS sequence"/>
</dbReference>
<evidence type="ECO:0000256" key="1">
    <source>
        <dbReference type="SAM" id="MobiDB-lite"/>
    </source>
</evidence>
<keyword evidence="3" id="KW-1185">Reference proteome</keyword>
<dbReference type="SUPFAM" id="SSF52540">
    <property type="entry name" value="P-loop containing nucleoside triphosphate hydrolases"/>
    <property type="match status" value="1"/>
</dbReference>